<dbReference type="EMBL" id="VSSQ01109868">
    <property type="protein sequence ID" value="MPN47964.1"/>
    <property type="molecule type" value="Genomic_DNA"/>
</dbReference>
<protein>
    <submittedName>
        <fullName evidence="1">Uncharacterized protein</fullName>
    </submittedName>
</protein>
<proteinExistence type="predicted"/>
<evidence type="ECO:0000313" key="1">
    <source>
        <dbReference type="EMBL" id="MPN47964.1"/>
    </source>
</evidence>
<reference evidence="1" key="1">
    <citation type="submission" date="2019-08" db="EMBL/GenBank/DDBJ databases">
        <authorList>
            <person name="Kucharzyk K."/>
            <person name="Murdoch R.W."/>
            <person name="Higgins S."/>
            <person name="Loffler F."/>
        </authorList>
    </citation>
    <scope>NUCLEOTIDE SEQUENCE</scope>
</reference>
<comment type="caution">
    <text evidence="1">The sequence shown here is derived from an EMBL/GenBank/DDBJ whole genome shotgun (WGS) entry which is preliminary data.</text>
</comment>
<organism evidence="1">
    <name type="scientific">bioreactor metagenome</name>
    <dbReference type="NCBI Taxonomy" id="1076179"/>
    <lineage>
        <taxon>unclassified sequences</taxon>
        <taxon>metagenomes</taxon>
        <taxon>ecological metagenomes</taxon>
    </lineage>
</organism>
<gene>
    <name evidence="1" type="ORF">SDC9_195568</name>
</gene>
<accession>A0A645II29</accession>
<name>A0A645II29_9ZZZZ</name>
<dbReference type="AlphaFoldDB" id="A0A645II29"/>
<sequence>MNVVVWVGAQKIVHEIMGKKLDCSHIEADSQYPRRILARAPDALFDIMPLLQMAARVSFKFFAFCRQFEPRRRAYKKGRADLLFKLCDRLGQPLLADIHLFRSARKRTFLAGGKEIFKLFVFHAPSLGPASEYYNLMLCTSTIYCFTYTCGLVRIS</sequence>